<dbReference type="InterPro" id="IPR018202">
    <property type="entry name" value="Ser_caboxypep_ser_AS"/>
</dbReference>
<evidence type="ECO:0000313" key="7">
    <source>
        <dbReference type="Proteomes" id="UP001341840"/>
    </source>
</evidence>
<name>A0ABU6S387_9FABA</name>
<dbReference type="InterPro" id="IPR029058">
    <property type="entry name" value="AB_hydrolase_fold"/>
</dbReference>
<dbReference type="SUPFAM" id="SSF53474">
    <property type="entry name" value="alpha/beta-Hydrolases"/>
    <property type="match status" value="1"/>
</dbReference>
<dbReference type="PRINTS" id="PR00724">
    <property type="entry name" value="CRBOXYPTASEC"/>
</dbReference>
<keyword evidence="5" id="KW-0732">Signal</keyword>
<evidence type="ECO:0000256" key="1">
    <source>
        <dbReference type="ARBA" id="ARBA00004613"/>
    </source>
</evidence>
<comment type="caution">
    <text evidence="6">The sequence shown here is derived from an EMBL/GenBank/DDBJ whole genome shotgun (WGS) entry which is preliminary data.</text>
</comment>
<reference evidence="6 7" key="1">
    <citation type="journal article" date="2023" name="Plants (Basel)">
        <title>Bridging the Gap: Combining Genomics and Transcriptomics Approaches to Understand Stylosanthes scabra, an Orphan Legume from the Brazilian Caatinga.</title>
        <authorList>
            <person name="Ferreira-Neto J.R.C."/>
            <person name="da Silva M.D."/>
            <person name="Binneck E."/>
            <person name="de Melo N.F."/>
            <person name="da Silva R.H."/>
            <person name="de Melo A.L.T.M."/>
            <person name="Pandolfi V."/>
            <person name="Bustamante F.O."/>
            <person name="Brasileiro-Vidal A.C."/>
            <person name="Benko-Iseppon A.M."/>
        </authorList>
    </citation>
    <scope>NUCLEOTIDE SEQUENCE [LARGE SCALE GENOMIC DNA]</scope>
    <source>
        <tissue evidence="6">Leaves</tissue>
    </source>
</reference>
<accession>A0ABU6S387</accession>
<keyword evidence="3" id="KW-0964">Secreted</keyword>
<organism evidence="6 7">
    <name type="scientific">Stylosanthes scabra</name>
    <dbReference type="NCBI Taxonomy" id="79078"/>
    <lineage>
        <taxon>Eukaryota</taxon>
        <taxon>Viridiplantae</taxon>
        <taxon>Streptophyta</taxon>
        <taxon>Embryophyta</taxon>
        <taxon>Tracheophyta</taxon>
        <taxon>Spermatophyta</taxon>
        <taxon>Magnoliopsida</taxon>
        <taxon>eudicotyledons</taxon>
        <taxon>Gunneridae</taxon>
        <taxon>Pentapetalae</taxon>
        <taxon>rosids</taxon>
        <taxon>fabids</taxon>
        <taxon>Fabales</taxon>
        <taxon>Fabaceae</taxon>
        <taxon>Papilionoideae</taxon>
        <taxon>50 kb inversion clade</taxon>
        <taxon>dalbergioids sensu lato</taxon>
        <taxon>Dalbergieae</taxon>
        <taxon>Pterocarpus clade</taxon>
        <taxon>Stylosanthes</taxon>
    </lineage>
</organism>
<evidence type="ECO:0000313" key="6">
    <source>
        <dbReference type="EMBL" id="MED6130855.1"/>
    </source>
</evidence>
<dbReference type="EC" id="3.4.16.-" evidence="4"/>
<keyword evidence="7" id="KW-1185">Reference proteome</keyword>
<feature type="chain" id="PRO_5045765551" description="Carboxypeptidase" evidence="5">
    <location>
        <begin position="16"/>
        <end position="474"/>
    </location>
</feature>
<keyword evidence="4" id="KW-0645">Protease</keyword>
<evidence type="ECO:0000256" key="5">
    <source>
        <dbReference type="SAM" id="SignalP"/>
    </source>
</evidence>
<keyword evidence="4" id="KW-0378">Hydrolase</keyword>
<dbReference type="Gene3D" id="3.40.50.1820">
    <property type="entry name" value="alpha/beta hydrolase"/>
    <property type="match status" value="1"/>
</dbReference>
<proteinExistence type="inferred from homology"/>
<gene>
    <name evidence="6" type="primary">SCPL31_1</name>
    <name evidence="6" type="ORF">PIB30_004719</name>
</gene>
<dbReference type="PROSITE" id="PS00131">
    <property type="entry name" value="CARBOXYPEPT_SER_SER"/>
    <property type="match status" value="1"/>
</dbReference>
<sequence>MLFLLLLKPAMICYGDSSSNRKLSPEIVAVGDNNSGVAIGDLVTNLPGQPPVDFKHYAGYVTVHNGRRALFYWFFEAITNPQDKPLVLWLNGGPGCSSVGYGATQEIGPFLVDTDGKGLKLNKYSWNKEANMLFLESPVGVGFSYSNSTKDYENLEDDITANDAYNFLHNWFLKFPSYRTRTFYMAGESYAGKYVPELAELIYDRNNDPSLHINLKGILLGNPETSDPEDRLGRVDYAWSHAVISDETYKKLRTSCDFNSRSEGNKDCYDGYDEMYKQYDEIDIYSLYTSVCFASSNDQTSQTEMSRSFGKMRRMMGGYDPCLDHYARAFYNRGDVQKALHASDGHNLKNWSICNFHIYDSWNWNKSKASVIPIYRKLISGGLRIWVYSGDTDGRVPVLSTRYSLRILGLSITKTWRPWYHEKEVSGWYEEYEGLTFATFRGAGHSVPCFKPSNSLAFFSSFLLGESPSSTGST</sequence>
<dbReference type="Proteomes" id="UP001341840">
    <property type="component" value="Unassembled WGS sequence"/>
</dbReference>
<keyword evidence="4" id="KW-0121">Carboxypeptidase</keyword>
<comment type="similarity">
    <text evidence="2 4">Belongs to the peptidase S10 family.</text>
</comment>
<evidence type="ECO:0000256" key="3">
    <source>
        <dbReference type="ARBA" id="ARBA00022525"/>
    </source>
</evidence>
<protein>
    <recommendedName>
        <fullName evidence="4">Carboxypeptidase</fullName>
        <ecNumber evidence="4">3.4.16.-</ecNumber>
    </recommendedName>
</protein>
<dbReference type="Gene3D" id="3.40.50.11320">
    <property type="match status" value="1"/>
</dbReference>
<dbReference type="PANTHER" id="PTHR11802:SF476">
    <property type="entry name" value="CARBOXYPEPTIDASE"/>
    <property type="match status" value="1"/>
</dbReference>
<feature type="signal peptide" evidence="5">
    <location>
        <begin position="1"/>
        <end position="15"/>
    </location>
</feature>
<dbReference type="InterPro" id="IPR001563">
    <property type="entry name" value="Peptidase_S10"/>
</dbReference>
<evidence type="ECO:0000256" key="2">
    <source>
        <dbReference type="ARBA" id="ARBA00009431"/>
    </source>
</evidence>
<comment type="subcellular location">
    <subcellularLocation>
        <location evidence="1">Secreted</location>
    </subcellularLocation>
</comment>
<dbReference type="PANTHER" id="PTHR11802">
    <property type="entry name" value="SERINE PROTEASE FAMILY S10 SERINE CARBOXYPEPTIDASE"/>
    <property type="match status" value="1"/>
</dbReference>
<dbReference type="Pfam" id="PF00450">
    <property type="entry name" value="Peptidase_S10"/>
    <property type="match status" value="1"/>
</dbReference>
<dbReference type="Gene3D" id="6.10.250.940">
    <property type="match status" value="1"/>
</dbReference>
<dbReference type="EMBL" id="JASCZI010060424">
    <property type="protein sequence ID" value="MED6130855.1"/>
    <property type="molecule type" value="Genomic_DNA"/>
</dbReference>
<evidence type="ECO:0000256" key="4">
    <source>
        <dbReference type="RuleBase" id="RU361156"/>
    </source>
</evidence>